<organism evidence="1 2">
    <name type="scientific">Weissella viridescens</name>
    <name type="common">Lactobacillus viridescens</name>
    <dbReference type="NCBI Taxonomy" id="1629"/>
    <lineage>
        <taxon>Bacteria</taxon>
        <taxon>Bacillati</taxon>
        <taxon>Bacillota</taxon>
        <taxon>Bacilli</taxon>
        <taxon>Lactobacillales</taxon>
        <taxon>Lactobacillaceae</taxon>
        <taxon>Weissella</taxon>
    </lineage>
</organism>
<reference evidence="1 2" key="1">
    <citation type="submission" date="2018-06" db="EMBL/GenBank/DDBJ databases">
        <authorList>
            <consortium name="Pathogen Informatics"/>
            <person name="Doyle S."/>
        </authorList>
    </citation>
    <scope>NUCLEOTIDE SEQUENCE [LARGE SCALE GENOMIC DNA]</scope>
    <source>
        <strain evidence="1 2">NCTC13645</strain>
    </source>
</reference>
<name>A0A380PAH5_WEIVI</name>
<dbReference type="AlphaFoldDB" id="A0A380PAH5"/>
<proteinExistence type="predicted"/>
<protein>
    <submittedName>
        <fullName evidence="1">Uncharacterized protein</fullName>
    </submittedName>
</protein>
<accession>A0A380PAH5</accession>
<evidence type="ECO:0000313" key="2">
    <source>
        <dbReference type="Proteomes" id="UP000254621"/>
    </source>
</evidence>
<evidence type="ECO:0000313" key="1">
    <source>
        <dbReference type="EMBL" id="SUP61532.1"/>
    </source>
</evidence>
<sequence length="57" mass="6483">MVYLLAHPKATLDELMDFVKGPDFLLVGLFKELMGFAQLMKMDVVASLSVRKLKLNR</sequence>
<dbReference type="Proteomes" id="UP000254621">
    <property type="component" value="Unassembled WGS sequence"/>
</dbReference>
<dbReference type="EMBL" id="UHIV01000008">
    <property type="protein sequence ID" value="SUP61532.1"/>
    <property type="molecule type" value="Genomic_DNA"/>
</dbReference>
<gene>
    <name evidence="1" type="ORF">NCTC13645_02695</name>
</gene>